<dbReference type="GO" id="GO:0005737">
    <property type="term" value="C:cytoplasm"/>
    <property type="evidence" value="ECO:0007669"/>
    <property type="project" value="TreeGrafter"/>
</dbReference>
<dbReference type="KEGG" id="rpm:RSPPHO_01996"/>
<name>H6SKV7_PARPM</name>
<dbReference type="PIRSF" id="PIRSF001434">
    <property type="entry name" value="CGS"/>
    <property type="match status" value="1"/>
</dbReference>
<proteinExistence type="inferred from homology"/>
<dbReference type="Gene3D" id="3.40.640.10">
    <property type="entry name" value="Type I PLP-dependent aspartate aminotransferase-like (Major domain)"/>
    <property type="match status" value="1"/>
</dbReference>
<protein>
    <submittedName>
        <fullName evidence="6">O-acetylhomoserine/O-acetylserine sulfhydrylase</fullName>
        <ecNumber evidence="6">2.5.1.49</ecNumber>
    </submittedName>
</protein>
<dbReference type="GO" id="GO:0071269">
    <property type="term" value="P:L-homocysteine biosynthetic process"/>
    <property type="evidence" value="ECO:0007669"/>
    <property type="project" value="TreeGrafter"/>
</dbReference>
<reference evidence="6 7" key="1">
    <citation type="submission" date="2012-02" db="EMBL/GenBank/DDBJ databases">
        <title>Shotgun genome sequence of Phaeospirillum photometricum DSM 122.</title>
        <authorList>
            <person name="Duquesne K."/>
            <person name="Sturgis J."/>
        </authorList>
    </citation>
    <scope>NUCLEOTIDE SEQUENCE [LARGE SCALE GENOMIC DNA]</scope>
    <source>
        <strain evidence="7">DSM122</strain>
    </source>
</reference>
<dbReference type="Pfam" id="PF01053">
    <property type="entry name" value="Cys_Met_Meta_PP"/>
    <property type="match status" value="1"/>
</dbReference>
<dbReference type="InterPro" id="IPR006235">
    <property type="entry name" value="OAc-hSer/O-AcSer_sulfhydrylase"/>
</dbReference>
<sequence>MVLSGLERAMSRPHLETLALHGGVFRADPATLAVTPPVYQTTSYQFRDTDHATRLFALKEVGYTYTRTINPTREFLERRVSAVEGAKAALAVATGAAALLNAVLTLAGRGDSVVVSRDLGTGPHACLPGTLERFGLHVRWADPSDPASFARLSDASTRAWVAESLSLPRLELFPVRAVAAQAEGIPVIIDNTFLPLTVRPGDDGAAVVVYSAAEVLSGSDTTAGGLLLDTGALAWEARPERVPALNTPDPSYHGAVWTDVVRPWQASPYTARARGNPLRDLGAAISPLAAFQLLQGVETLPLRVPAQAATAAYLAEALEGHPALTGVRRTPGALVGLDFATKTQAQAFLAALTLIQARPTLGGARSAACLFALPAPRVVVLVGLEHADDVAGDLLQALKTV</sequence>
<dbReference type="GO" id="GO:0003961">
    <property type="term" value="F:O-acetylhomoserine aminocarboxypropyltransferase activity"/>
    <property type="evidence" value="ECO:0007669"/>
    <property type="project" value="UniProtKB-EC"/>
</dbReference>
<evidence type="ECO:0000256" key="4">
    <source>
        <dbReference type="ARBA" id="ARBA00022898"/>
    </source>
</evidence>
<comment type="similarity">
    <text evidence="2 5">Belongs to the trans-sulfuration enzymes family.</text>
</comment>
<keyword evidence="7" id="KW-1185">Reference proteome</keyword>
<evidence type="ECO:0000313" key="6">
    <source>
        <dbReference type="EMBL" id="CCG08622.1"/>
    </source>
</evidence>
<dbReference type="Proteomes" id="UP000033220">
    <property type="component" value="Chromosome DSM 122"/>
</dbReference>
<dbReference type="PANTHER" id="PTHR43797:SF2">
    <property type="entry name" value="HOMOCYSTEINE_CYSTEINE SYNTHASE"/>
    <property type="match status" value="1"/>
</dbReference>
<evidence type="ECO:0000256" key="3">
    <source>
        <dbReference type="ARBA" id="ARBA00022679"/>
    </source>
</evidence>
<dbReference type="EMBL" id="HE663493">
    <property type="protein sequence ID" value="CCG08622.1"/>
    <property type="molecule type" value="Genomic_DNA"/>
</dbReference>
<evidence type="ECO:0000256" key="1">
    <source>
        <dbReference type="ARBA" id="ARBA00001933"/>
    </source>
</evidence>
<dbReference type="Gene3D" id="3.90.1150.10">
    <property type="entry name" value="Aspartate Aminotransferase, domain 1"/>
    <property type="match status" value="1"/>
</dbReference>
<dbReference type="PANTHER" id="PTHR43797">
    <property type="entry name" value="HOMOCYSTEINE/CYSTEINE SYNTHASE"/>
    <property type="match status" value="1"/>
</dbReference>
<dbReference type="eggNOG" id="COG2873">
    <property type="taxonomic scope" value="Bacteria"/>
</dbReference>
<evidence type="ECO:0000256" key="2">
    <source>
        <dbReference type="ARBA" id="ARBA00009077"/>
    </source>
</evidence>
<evidence type="ECO:0000256" key="5">
    <source>
        <dbReference type="RuleBase" id="RU362118"/>
    </source>
</evidence>
<keyword evidence="3 6" id="KW-0808">Transferase</keyword>
<dbReference type="GO" id="GO:0004124">
    <property type="term" value="F:cysteine synthase activity"/>
    <property type="evidence" value="ECO:0007669"/>
    <property type="project" value="TreeGrafter"/>
</dbReference>
<gene>
    <name evidence="6" type="ORF">RSPPHO_01996</name>
</gene>
<dbReference type="InterPro" id="IPR015421">
    <property type="entry name" value="PyrdxlP-dep_Trfase_major"/>
</dbReference>
<keyword evidence="4 5" id="KW-0663">Pyridoxal phosphate</keyword>
<dbReference type="GO" id="GO:0006535">
    <property type="term" value="P:cysteine biosynthetic process from serine"/>
    <property type="evidence" value="ECO:0007669"/>
    <property type="project" value="TreeGrafter"/>
</dbReference>
<dbReference type="InterPro" id="IPR015424">
    <property type="entry name" value="PyrdxlP-dep_Trfase"/>
</dbReference>
<accession>H6SKV7</accession>
<dbReference type="GO" id="GO:0030170">
    <property type="term" value="F:pyridoxal phosphate binding"/>
    <property type="evidence" value="ECO:0007669"/>
    <property type="project" value="InterPro"/>
</dbReference>
<evidence type="ECO:0000313" key="7">
    <source>
        <dbReference type="Proteomes" id="UP000033220"/>
    </source>
</evidence>
<dbReference type="InterPro" id="IPR015422">
    <property type="entry name" value="PyrdxlP-dep_Trfase_small"/>
</dbReference>
<comment type="cofactor">
    <cofactor evidence="1 5">
        <name>pyridoxal 5'-phosphate</name>
        <dbReference type="ChEBI" id="CHEBI:597326"/>
    </cofactor>
</comment>
<dbReference type="PATRIC" id="fig|1150469.3.peg.2243"/>
<dbReference type="InterPro" id="IPR000277">
    <property type="entry name" value="Cys/Met-Metab_PyrdxlP-dep_enz"/>
</dbReference>
<dbReference type="EC" id="2.5.1.49" evidence="6"/>
<dbReference type="SUPFAM" id="SSF53383">
    <property type="entry name" value="PLP-dependent transferases"/>
    <property type="match status" value="1"/>
</dbReference>
<organism evidence="6 7">
    <name type="scientific">Pararhodospirillum photometricum DSM 122</name>
    <dbReference type="NCBI Taxonomy" id="1150469"/>
    <lineage>
        <taxon>Bacteria</taxon>
        <taxon>Pseudomonadati</taxon>
        <taxon>Pseudomonadota</taxon>
        <taxon>Alphaproteobacteria</taxon>
        <taxon>Rhodospirillales</taxon>
        <taxon>Rhodospirillaceae</taxon>
        <taxon>Pararhodospirillum</taxon>
    </lineage>
</organism>
<dbReference type="GO" id="GO:0019346">
    <property type="term" value="P:transsulfuration"/>
    <property type="evidence" value="ECO:0007669"/>
    <property type="project" value="InterPro"/>
</dbReference>
<dbReference type="HOGENOM" id="CLU_018986_4_2_5"/>
<dbReference type="AlphaFoldDB" id="H6SKV7"/>
<dbReference type="STRING" id="1150469.RSPPHO_01996"/>